<proteinExistence type="predicted"/>
<accession>A0A1X0N879</accession>
<dbReference type="EMBL" id="MUIO01000021">
    <property type="protein sequence ID" value="ORC60112.1"/>
    <property type="molecule type" value="Genomic_DNA"/>
</dbReference>
<dbReference type="AlphaFoldDB" id="A0A1X0N879"/>
<evidence type="ECO:0008006" key="3">
    <source>
        <dbReference type="Google" id="ProtNLM"/>
    </source>
</evidence>
<dbReference type="Proteomes" id="UP000192815">
    <property type="component" value="Unassembled WGS sequence"/>
</dbReference>
<comment type="caution">
    <text evidence="1">The sequence shown here is derived from an EMBL/GenBank/DDBJ whole genome shotgun (WGS) entry which is preliminary data.</text>
</comment>
<gene>
    <name evidence="1" type="ORF">BZK31_07275</name>
</gene>
<organism evidence="1 2">
    <name type="scientific">Pseudomonas floridensis</name>
    <dbReference type="NCBI Taxonomy" id="1958950"/>
    <lineage>
        <taxon>Bacteria</taxon>
        <taxon>Pseudomonadati</taxon>
        <taxon>Pseudomonadota</taxon>
        <taxon>Gammaproteobacteria</taxon>
        <taxon>Pseudomonadales</taxon>
        <taxon>Pseudomonadaceae</taxon>
        <taxon>Pseudomonas</taxon>
    </lineage>
</organism>
<name>A0A1X0N879_9PSED</name>
<protein>
    <recommendedName>
        <fullName evidence="3">ParC</fullName>
    </recommendedName>
</protein>
<keyword evidence="2" id="KW-1185">Reference proteome</keyword>
<evidence type="ECO:0000313" key="2">
    <source>
        <dbReference type="Proteomes" id="UP000192815"/>
    </source>
</evidence>
<evidence type="ECO:0000313" key="1">
    <source>
        <dbReference type="EMBL" id="ORC60112.1"/>
    </source>
</evidence>
<reference evidence="2" key="1">
    <citation type="submission" date="2017-02" db="EMBL/GenBank/DDBJ databases">
        <title>Pseudomonas floridae sp. nov., a novel pathogenic bacterial species isolated from tomato.</title>
        <authorList>
            <person name="Timilsina S."/>
            <person name="Vallad G.E."/>
            <person name="Jones J.B."/>
        </authorList>
    </citation>
    <scope>NUCLEOTIDE SEQUENCE [LARGE SCALE GENOMIC DNA]</scope>
    <source>
        <strain evidence="2">GEV388</strain>
    </source>
</reference>
<sequence>MATAVAQPEHRVVQPQTRFTALAQLSKIEPEHLLGLSRIELFSVISEHWLKCSAPARIHMLSSEDRFIRGEARAQNKALSVTQICVDQAPGIIYEQFNQTPYLTGV</sequence>
<dbReference type="STRING" id="1958950.BZK31_07275"/>